<dbReference type="Pfam" id="PF07972">
    <property type="entry name" value="Flavodoxin_NdrI"/>
    <property type="match status" value="1"/>
</dbReference>
<dbReference type="RefSeq" id="WP_061419188.1">
    <property type="nucleotide sequence ID" value="NZ_KQ969337.1"/>
</dbReference>
<protein>
    <recommendedName>
        <fullName evidence="1">Putative NrdI-like protein</fullName>
    </recommendedName>
</protein>
<dbReference type="Proteomes" id="UP000070497">
    <property type="component" value="Unassembled WGS sequence"/>
</dbReference>
<evidence type="ECO:0000256" key="1">
    <source>
        <dbReference type="ARBA" id="ARBA00017129"/>
    </source>
</evidence>
<dbReference type="Gene3D" id="3.40.50.360">
    <property type="match status" value="1"/>
</dbReference>
<dbReference type="PIRSF" id="PIRSF005087">
    <property type="entry name" value="NrdI"/>
    <property type="match status" value="1"/>
</dbReference>
<dbReference type="InterPro" id="IPR004465">
    <property type="entry name" value="RNR_NrdI"/>
</dbReference>
<reference evidence="2 3" key="1">
    <citation type="submission" date="2016-01" db="EMBL/GenBank/DDBJ databases">
        <title>Highly variable Streptococcus oralis are common among viridans streptococci isolated from primates.</title>
        <authorList>
            <person name="Denapaite D."/>
            <person name="Rieger M."/>
            <person name="Koendgen S."/>
            <person name="Brueckner R."/>
            <person name="Ochigava I."/>
            <person name="Kappeler P."/>
            <person name="Maetz-Rensing K."/>
            <person name="Leendertz F."/>
            <person name="Hakenbeck R."/>
        </authorList>
    </citation>
    <scope>NUCLEOTIDE SEQUENCE [LARGE SCALE GENOMIC DNA]</scope>
    <source>
        <strain evidence="2 3">DD14</strain>
    </source>
</reference>
<evidence type="ECO:0000313" key="2">
    <source>
        <dbReference type="EMBL" id="KXT81668.1"/>
    </source>
</evidence>
<dbReference type="GO" id="GO:0010181">
    <property type="term" value="F:FMN binding"/>
    <property type="evidence" value="ECO:0007669"/>
    <property type="project" value="InterPro"/>
</dbReference>
<accession>A0A139P0E5</accession>
<dbReference type="PANTHER" id="PTHR37297:SF1">
    <property type="entry name" value="PROTEIN NRDI"/>
    <property type="match status" value="1"/>
</dbReference>
<dbReference type="AlphaFoldDB" id="A0A139P0E5"/>
<proteinExistence type="predicted"/>
<comment type="caution">
    <text evidence="2">The sequence shown here is derived from an EMBL/GenBank/DDBJ whole genome shotgun (WGS) entry which is preliminary data.</text>
</comment>
<sequence>MQKIRVYYISLSGNTSSFVQRVSQHIQTTYHREVESLNVKDLKGELITVDDPFVSFLPSYLEGGNGIDTGFREILTGNLRKFLEYQGNFRYCLGIIGSGNRNFNKQFCLTAFQYAEQFGFPVIDVFELRGTDEDVERISKNILASFEKAEEKIDVSY</sequence>
<dbReference type="PATRIC" id="fig|1303.77.peg.1254"/>
<dbReference type="NCBIfam" id="NF002714">
    <property type="entry name" value="PRK02551.1"/>
    <property type="match status" value="1"/>
</dbReference>
<name>A0A139P0E5_STROR</name>
<dbReference type="EMBL" id="LQRI01000155">
    <property type="protein sequence ID" value="KXT81668.1"/>
    <property type="molecule type" value="Genomic_DNA"/>
</dbReference>
<evidence type="ECO:0000313" key="3">
    <source>
        <dbReference type="Proteomes" id="UP000070497"/>
    </source>
</evidence>
<gene>
    <name evidence="2" type="ORF">SORDD14_01117</name>
</gene>
<organism evidence="2 3">
    <name type="scientific">Streptococcus oralis</name>
    <dbReference type="NCBI Taxonomy" id="1303"/>
    <lineage>
        <taxon>Bacteria</taxon>
        <taxon>Bacillati</taxon>
        <taxon>Bacillota</taxon>
        <taxon>Bacilli</taxon>
        <taxon>Lactobacillales</taxon>
        <taxon>Streptococcaceae</taxon>
        <taxon>Streptococcus</taxon>
    </lineage>
</organism>
<dbReference type="InterPro" id="IPR029039">
    <property type="entry name" value="Flavoprotein-like_sf"/>
</dbReference>
<dbReference type="SUPFAM" id="SSF52218">
    <property type="entry name" value="Flavoproteins"/>
    <property type="match status" value="1"/>
</dbReference>
<dbReference type="PANTHER" id="PTHR37297">
    <property type="entry name" value="PROTEIN NRDI"/>
    <property type="match status" value="1"/>
</dbReference>